<name>A0ABY7EBN0_MYAAR</name>
<feature type="region of interest" description="Disordered" evidence="1">
    <location>
        <begin position="144"/>
        <end position="173"/>
    </location>
</feature>
<evidence type="ECO:0000313" key="3">
    <source>
        <dbReference type="Proteomes" id="UP001164746"/>
    </source>
</evidence>
<dbReference type="Proteomes" id="UP001164746">
    <property type="component" value="Chromosome 5"/>
</dbReference>
<evidence type="ECO:0000256" key="1">
    <source>
        <dbReference type="SAM" id="MobiDB-lite"/>
    </source>
</evidence>
<organism evidence="2 3">
    <name type="scientific">Mya arenaria</name>
    <name type="common">Soft-shell clam</name>
    <dbReference type="NCBI Taxonomy" id="6604"/>
    <lineage>
        <taxon>Eukaryota</taxon>
        <taxon>Metazoa</taxon>
        <taxon>Spiralia</taxon>
        <taxon>Lophotrochozoa</taxon>
        <taxon>Mollusca</taxon>
        <taxon>Bivalvia</taxon>
        <taxon>Autobranchia</taxon>
        <taxon>Heteroconchia</taxon>
        <taxon>Euheterodonta</taxon>
        <taxon>Imparidentia</taxon>
        <taxon>Neoheterodontei</taxon>
        <taxon>Myida</taxon>
        <taxon>Myoidea</taxon>
        <taxon>Myidae</taxon>
        <taxon>Mya</taxon>
    </lineage>
</organism>
<sequence>MEQGPCSVFKHSYIGSGYFTQIGGWGLFVHSVKDWSTINGQTTCSPNGPDHAAVLPANTLYVLNDGSTMDSVVCSSDCFPECSLMWLPSSSSYQENLSLGVLHKEAAGLLDTVSSSDDRRLRKFFTKGTDGDDEETLPDEVENPMYVGADDMGVPSTAQTLQEDRAEKNERTR</sequence>
<protein>
    <submittedName>
        <fullName evidence="2">Uncharacterized protein</fullName>
    </submittedName>
</protein>
<proteinExistence type="predicted"/>
<feature type="compositionally biased region" description="Basic and acidic residues" evidence="1">
    <location>
        <begin position="162"/>
        <end position="173"/>
    </location>
</feature>
<accession>A0ABY7EBN0</accession>
<gene>
    <name evidence="2" type="ORF">MAR_021193</name>
</gene>
<reference evidence="2" key="1">
    <citation type="submission" date="2022-11" db="EMBL/GenBank/DDBJ databases">
        <title>Centuries of genome instability and evolution in soft-shell clam transmissible cancer (bioRxiv).</title>
        <authorList>
            <person name="Hart S.F.M."/>
            <person name="Yonemitsu M.A."/>
            <person name="Giersch R.M."/>
            <person name="Beal B.F."/>
            <person name="Arriagada G."/>
            <person name="Davis B.W."/>
            <person name="Ostrander E.A."/>
            <person name="Goff S.P."/>
            <person name="Metzger M.J."/>
        </authorList>
    </citation>
    <scope>NUCLEOTIDE SEQUENCE</scope>
    <source>
        <strain evidence="2">MELC-2E11</strain>
        <tissue evidence="2">Siphon/mantle</tissue>
    </source>
</reference>
<evidence type="ECO:0000313" key="2">
    <source>
        <dbReference type="EMBL" id="WAR05824.1"/>
    </source>
</evidence>
<dbReference type="EMBL" id="CP111016">
    <property type="protein sequence ID" value="WAR05824.1"/>
    <property type="molecule type" value="Genomic_DNA"/>
</dbReference>
<keyword evidence="3" id="KW-1185">Reference proteome</keyword>